<evidence type="ECO:0000313" key="2">
    <source>
        <dbReference type="EMBL" id="QPG74054.1"/>
    </source>
</evidence>
<accession>A0A875S455</accession>
<dbReference type="RefSeq" id="XP_038777619.1">
    <property type="nucleotide sequence ID" value="XM_038921691.1"/>
</dbReference>
<proteinExistence type="predicted"/>
<dbReference type="PANTHER" id="PTHR13271:SF147">
    <property type="entry name" value="PROTEIN-LYSINE N-METHYLTRANSFERASE EFM1-RELATED"/>
    <property type="match status" value="1"/>
</dbReference>
<dbReference type="InterPro" id="IPR050600">
    <property type="entry name" value="SETD3_SETD6_MTase"/>
</dbReference>
<name>A0A875S455_EENNA</name>
<dbReference type="Gene3D" id="3.90.1410.10">
    <property type="entry name" value="set domain protein methyltransferase, domain 1"/>
    <property type="match status" value="1"/>
</dbReference>
<sequence length="576" mass="66925">MADKLEELIKWSKENGTYIDDRISFQNISGRGISAVINADINSGDNLIKVPKGIFLTPDLALRYFGSHWKTTHDRNEQLQLLLARLKFEKEDTIVDGVNISKKMAAYIDFLPDQGKDIGLPYFWNEEEKDMLRGTDAIIFLQRFMDAIVDEWYNSVTGLEGVTLSQDMEKFYKDYKKGYYKNGTFVFLDQPIKSWTSFPAYLWAHCIFASRAFPYVLIDPHEKKVHKAFLLPIMDLLNHEIGCNVRWDYNDDEYVSFTARESADRMKNGHELFNNYGNKPNYQLLLGYGFVIPNNTFDITTLTLKVDKETVEGARMFGAKLPEDASELGINFEISRQDILPEGLVDFFAYVVRLKSEDGMYTTRMKLEGVINLRAILETKVKVFKNFKMQVSSWTSPCVARAIKTYRTSQKTMFQNAIDETNRLEKTLLKQYKPLSFKEVVKQDTVFFNSLLLTFGVMNYDDLIKKKLLDQAVLLWIVRNANKKHYKDMDQQIFPDFIYDTFSDVKKMVPITKEDVIEFRNIYSSLFPALTERIPEVYNVGDWSPRNFIVAGTVCDRLTFKRPSNSEVFFLEKKSI</sequence>
<dbReference type="InterPro" id="IPR046341">
    <property type="entry name" value="SET_dom_sf"/>
</dbReference>
<dbReference type="AlphaFoldDB" id="A0A875S455"/>
<evidence type="ECO:0000259" key="1">
    <source>
        <dbReference type="PROSITE" id="PS50280"/>
    </source>
</evidence>
<dbReference type="GO" id="GO:0005634">
    <property type="term" value="C:nucleus"/>
    <property type="evidence" value="ECO:0007669"/>
    <property type="project" value="TreeGrafter"/>
</dbReference>
<dbReference type="InterPro" id="IPR001214">
    <property type="entry name" value="SET_dom"/>
</dbReference>
<dbReference type="GeneID" id="62194775"/>
<dbReference type="OrthoDB" id="42889at2759"/>
<dbReference type="KEGG" id="bnn:FOA43_001374"/>
<dbReference type="EMBL" id="CP064812">
    <property type="protein sequence ID" value="QPG74054.1"/>
    <property type="molecule type" value="Genomic_DNA"/>
</dbReference>
<evidence type="ECO:0000313" key="3">
    <source>
        <dbReference type="Proteomes" id="UP000662931"/>
    </source>
</evidence>
<organism evidence="2 3">
    <name type="scientific">Eeniella nana</name>
    <name type="common">Yeast</name>
    <name type="synonym">Brettanomyces nanus</name>
    <dbReference type="NCBI Taxonomy" id="13502"/>
    <lineage>
        <taxon>Eukaryota</taxon>
        <taxon>Fungi</taxon>
        <taxon>Dikarya</taxon>
        <taxon>Ascomycota</taxon>
        <taxon>Saccharomycotina</taxon>
        <taxon>Pichiomycetes</taxon>
        <taxon>Pichiales</taxon>
        <taxon>Pichiaceae</taxon>
        <taxon>Brettanomyces</taxon>
    </lineage>
</organism>
<dbReference type="SUPFAM" id="SSF82199">
    <property type="entry name" value="SET domain"/>
    <property type="match status" value="1"/>
</dbReference>
<keyword evidence="3" id="KW-1185">Reference proteome</keyword>
<protein>
    <recommendedName>
        <fullName evidence="1">SET domain-containing protein</fullName>
    </recommendedName>
</protein>
<dbReference type="PROSITE" id="PS50280">
    <property type="entry name" value="SET"/>
    <property type="match status" value="1"/>
</dbReference>
<feature type="domain" description="SET" evidence="1">
    <location>
        <begin position="21"/>
        <end position="277"/>
    </location>
</feature>
<gene>
    <name evidence="2" type="ORF">FOA43_001374</name>
</gene>
<dbReference type="GO" id="GO:0016279">
    <property type="term" value="F:protein-lysine N-methyltransferase activity"/>
    <property type="evidence" value="ECO:0007669"/>
    <property type="project" value="TreeGrafter"/>
</dbReference>
<reference evidence="2" key="1">
    <citation type="submission" date="2020-10" db="EMBL/GenBank/DDBJ databases">
        <authorList>
            <person name="Roach M.J.R."/>
        </authorList>
    </citation>
    <scope>NUCLEOTIDE SEQUENCE</scope>
    <source>
        <strain evidence="2">CBS 1945</strain>
    </source>
</reference>
<dbReference type="Proteomes" id="UP000662931">
    <property type="component" value="Chromosome 1"/>
</dbReference>
<dbReference type="PANTHER" id="PTHR13271">
    <property type="entry name" value="UNCHARACTERIZED PUTATIVE METHYLTRANSFERASE"/>
    <property type="match status" value="1"/>
</dbReference>